<evidence type="ECO:0000256" key="5">
    <source>
        <dbReference type="ARBA" id="ARBA00023049"/>
    </source>
</evidence>
<organism evidence="8">
    <name type="scientific">freshwater metagenome</name>
    <dbReference type="NCBI Taxonomy" id="449393"/>
    <lineage>
        <taxon>unclassified sequences</taxon>
        <taxon>metagenomes</taxon>
        <taxon>ecological metagenomes</taxon>
    </lineage>
</organism>
<dbReference type="Pfam" id="PF14464">
    <property type="entry name" value="Prok-JAB"/>
    <property type="match status" value="1"/>
</dbReference>
<dbReference type="InterPro" id="IPR037518">
    <property type="entry name" value="MPN"/>
</dbReference>
<dbReference type="SUPFAM" id="SSF102712">
    <property type="entry name" value="JAB1/MPN domain"/>
    <property type="match status" value="1"/>
</dbReference>
<keyword evidence="3" id="KW-0378">Hydrolase</keyword>
<evidence type="ECO:0000256" key="4">
    <source>
        <dbReference type="ARBA" id="ARBA00022833"/>
    </source>
</evidence>
<dbReference type="Gene3D" id="3.40.140.10">
    <property type="entry name" value="Cytidine Deaminase, domain 2"/>
    <property type="match status" value="1"/>
</dbReference>
<evidence type="ECO:0000313" key="9">
    <source>
        <dbReference type="EMBL" id="CAB4760489.1"/>
    </source>
</evidence>
<dbReference type="InterPro" id="IPR051929">
    <property type="entry name" value="VirAsm_ModProt"/>
</dbReference>
<evidence type="ECO:0000256" key="1">
    <source>
        <dbReference type="ARBA" id="ARBA00022670"/>
    </source>
</evidence>
<dbReference type="SMART" id="SM00232">
    <property type="entry name" value="JAB_MPN"/>
    <property type="match status" value="1"/>
</dbReference>
<proteinExistence type="predicted"/>
<dbReference type="GO" id="GO:0006508">
    <property type="term" value="P:proteolysis"/>
    <property type="evidence" value="ECO:0007669"/>
    <property type="project" value="UniProtKB-KW"/>
</dbReference>
<evidence type="ECO:0000259" key="6">
    <source>
        <dbReference type="PROSITE" id="PS50249"/>
    </source>
</evidence>
<dbReference type="GO" id="GO:0008235">
    <property type="term" value="F:metalloexopeptidase activity"/>
    <property type="evidence" value="ECO:0007669"/>
    <property type="project" value="TreeGrafter"/>
</dbReference>
<dbReference type="FunFam" id="3.40.140.10:FF:000085">
    <property type="entry name" value="Mov34/MPN/PAD-1 family protein"/>
    <property type="match status" value="1"/>
</dbReference>
<feature type="domain" description="MPN" evidence="6">
    <location>
        <begin position="9"/>
        <end position="131"/>
    </location>
</feature>
<evidence type="ECO:0000313" key="8">
    <source>
        <dbReference type="EMBL" id="CAB4666404.1"/>
    </source>
</evidence>
<dbReference type="EMBL" id="CAEZXA010000012">
    <property type="protein sequence ID" value="CAB4666404.1"/>
    <property type="molecule type" value="Genomic_DNA"/>
</dbReference>
<dbReference type="InterPro" id="IPR000555">
    <property type="entry name" value="JAMM/MPN+_dom"/>
</dbReference>
<dbReference type="AlphaFoldDB" id="A0A6J6M0N0"/>
<evidence type="ECO:0000256" key="2">
    <source>
        <dbReference type="ARBA" id="ARBA00022723"/>
    </source>
</evidence>
<dbReference type="EMBL" id="CAETWZ010000008">
    <property type="protein sequence ID" value="CAB4367374.1"/>
    <property type="molecule type" value="Genomic_DNA"/>
</dbReference>
<dbReference type="PROSITE" id="PS50249">
    <property type="entry name" value="MPN"/>
    <property type="match status" value="1"/>
</dbReference>
<dbReference type="EMBL" id="CAEZZL010000036">
    <property type="protein sequence ID" value="CAB4760489.1"/>
    <property type="molecule type" value="Genomic_DNA"/>
</dbReference>
<evidence type="ECO:0000313" key="10">
    <source>
        <dbReference type="EMBL" id="CAB5046202.1"/>
    </source>
</evidence>
<dbReference type="CDD" id="cd08070">
    <property type="entry name" value="MPN_like"/>
    <property type="match status" value="1"/>
</dbReference>
<gene>
    <name evidence="8" type="ORF">UFOPK2334_00265</name>
    <name evidence="9" type="ORF">UFOPK2870_00612</name>
    <name evidence="7" type="ORF">UFOPK4179_00155</name>
    <name evidence="10" type="ORF">UFOPK4293_00368</name>
</gene>
<keyword evidence="1" id="KW-0645">Protease</keyword>
<dbReference type="PANTHER" id="PTHR34858">
    <property type="entry name" value="CYSO-CYSTEINE PEPTIDASE"/>
    <property type="match status" value="1"/>
</dbReference>
<dbReference type="InterPro" id="IPR028090">
    <property type="entry name" value="JAB_dom_prok"/>
</dbReference>
<keyword evidence="5" id="KW-0482">Metalloprotease</keyword>
<protein>
    <submittedName>
        <fullName evidence="8">Unannotated protein</fullName>
    </submittedName>
</protein>
<dbReference type="EMBL" id="CAFBQH010000014">
    <property type="protein sequence ID" value="CAB5046202.1"/>
    <property type="molecule type" value="Genomic_DNA"/>
</dbReference>
<keyword evidence="4" id="KW-0862">Zinc</keyword>
<evidence type="ECO:0000313" key="7">
    <source>
        <dbReference type="EMBL" id="CAB4367374.1"/>
    </source>
</evidence>
<sequence>MSESLSPQLFVPSGAIKAMAAHAYHCFPEEACGLLIGDRASNRVARFVATTNVAHSAKVYTIDPKEHLRAELAAEAEGFDIIGCVHSHTHTDPYPSPTDVAQAPDPDWHYIIVSLKRGAPESRAYRIVGEQISEEVIVPL</sequence>
<keyword evidence="2" id="KW-0479">Metal-binding</keyword>
<name>A0A6J6M0N0_9ZZZZ</name>
<dbReference type="GO" id="GO:0008270">
    <property type="term" value="F:zinc ion binding"/>
    <property type="evidence" value="ECO:0007669"/>
    <property type="project" value="TreeGrafter"/>
</dbReference>
<evidence type="ECO:0000256" key="3">
    <source>
        <dbReference type="ARBA" id="ARBA00022801"/>
    </source>
</evidence>
<reference evidence="8" key="1">
    <citation type="submission" date="2020-05" db="EMBL/GenBank/DDBJ databases">
        <authorList>
            <person name="Chiriac C."/>
            <person name="Salcher M."/>
            <person name="Ghai R."/>
            <person name="Kavagutti S V."/>
        </authorList>
    </citation>
    <scope>NUCLEOTIDE SEQUENCE</scope>
</reference>
<accession>A0A6J6M0N0</accession>
<dbReference type="PANTHER" id="PTHR34858:SF1">
    <property type="entry name" value="CYSO-CYSTEINE PEPTIDASE"/>
    <property type="match status" value="1"/>
</dbReference>